<dbReference type="PANTHER" id="PTHR46650">
    <property type="entry name" value="PEROXISOMAL ADENINE NUCLEOTIDE TRANSPORTER 1"/>
    <property type="match status" value="1"/>
</dbReference>
<evidence type="ECO:0000313" key="11">
    <source>
        <dbReference type="EMBL" id="KAK8484263.1"/>
    </source>
</evidence>
<evidence type="ECO:0000256" key="10">
    <source>
        <dbReference type="RuleBase" id="RU000488"/>
    </source>
</evidence>
<dbReference type="PROSITE" id="PS50920">
    <property type="entry name" value="SOLCAR"/>
    <property type="match status" value="3"/>
</dbReference>
<dbReference type="InterPro" id="IPR002067">
    <property type="entry name" value="MCP"/>
</dbReference>
<dbReference type="SUPFAM" id="SSF103506">
    <property type="entry name" value="Mitochondrial carrier"/>
    <property type="match status" value="1"/>
</dbReference>
<evidence type="ECO:0000256" key="8">
    <source>
        <dbReference type="ARBA" id="ARBA00023140"/>
    </source>
</evidence>
<dbReference type="InterPro" id="IPR045900">
    <property type="entry name" value="Peroxisomal_Ade_carrier"/>
</dbReference>
<dbReference type="PRINTS" id="PR00926">
    <property type="entry name" value="MITOCARRIER"/>
</dbReference>
<reference evidence="11 12" key="1">
    <citation type="journal article" date="2024" name="G3 (Bethesda)">
        <title>Genome assembly of Hibiscus sabdariffa L. provides insights into metabolisms of medicinal natural products.</title>
        <authorList>
            <person name="Kim T."/>
        </authorList>
    </citation>
    <scope>NUCLEOTIDE SEQUENCE [LARGE SCALE GENOMIC DNA]</scope>
    <source>
        <strain evidence="11">TK-2024</strain>
        <tissue evidence="11">Old leaves</tissue>
    </source>
</reference>
<name>A0ABR1ZUH8_9ROSI</name>
<evidence type="ECO:0000256" key="3">
    <source>
        <dbReference type="ARBA" id="ARBA00022448"/>
    </source>
</evidence>
<comment type="similarity">
    <text evidence="2 10">Belongs to the mitochondrial carrier (TC 2.A.29) family.</text>
</comment>
<comment type="subcellular location">
    <subcellularLocation>
        <location evidence="1">Peroxisome membrane</location>
        <topology evidence="1">Multi-pass membrane protein</topology>
    </subcellularLocation>
</comment>
<keyword evidence="7 9" id="KW-0472">Membrane</keyword>
<evidence type="ECO:0000256" key="7">
    <source>
        <dbReference type="ARBA" id="ARBA00023136"/>
    </source>
</evidence>
<dbReference type="Pfam" id="PF00153">
    <property type="entry name" value="Mito_carr"/>
    <property type="match status" value="3"/>
</dbReference>
<keyword evidence="4 9" id="KW-0812">Transmembrane</keyword>
<proteinExistence type="inferred from homology"/>
<keyword evidence="8" id="KW-0576">Peroxisome</keyword>
<evidence type="ECO:0000256" key="5">
    <source>
        <dbReference type="ARBA" id="ARBA00022737"/>
    </source>
</evidence>
<keyword evidence="3 10" id="KW-0813">Transport</keyword>
<dbReference type="InterPro" id="IPR023395">
    <property type="entry name" value="MCP_dom_sf"/>
</dbReference>
<evidence type="ECO:0000256" key="4">
    <source>
        <dbReference type="ARBA" id="ARBA00022692"/>
    </source>
</evidence>
<keyword evidence="6" id="KW-1133">Transmembrane helix</keyword>
<keyword evidence="12" id="KW-1185">Reference proteome</keyword>
<dbReference type="InterPro" id="IPR018108">
    <property type="entry name" value="MCP_transmembrane"/>
</dbReference>
<keyword evidence="5" id="KW-0677">Repeat</keyword>
<evidence type="ECO:0008006" key="13">
    <source>
        <dbReference type="Google" id="ProtNLM"/>
    </source>
</evidence>
<feature type="repeat" description="Solcar" evidence="9">
    <location>
        <begin position="5"/>
        <end position="94"/>
    </location>
</feature>
<evidence type="ECO:0000256" key="9">
    <source>
        <dbReference type="PROSITE-ProRule" id="PRU00282"/>
    </source>
</evidence>
<organism evidence="11 12">
    <name type="scientific">Hibiscus sabdariffa</name>
    <name type="common">roselle</name>
    <dbReference type="NCBI Taxonomy" id="183260"/>
    <lineage>
        <taxon>Eukaryota</taxon>
        <taxon>Viridiplantae</taxon>
        <taxon>Streptophyta</taxon>
        <taxon>Embryophyta</taxon>
        <taxon>Tracheophyta</taxon>
        <taxon>Spermatophyta</taxon>
        <taxon>Magnoliopsida</taxon>
        <taxon>eudicotyledons</taxon>
        <taxon>Gunneridae</taxon>
        <taxon>Pentapetalae</taxon>
        <taxon>rosids</taxon>
        <taxon>malvids</taxon>
        <taxon>Malvales</taxon>
        <taxon>Malvaceae</taxon>
        <taxon>Malvoideae</taxon>
        <taxon>Hibiscus</taxon>
    </lineage>
</organism>
<feature type="repeat" description="Solcar" evidence="9">
    <location>
        <begin position="104"/>
        <end position="184"/>
    </location>
</feature>
<evidence type="ECO:0000256" key="2">
    <source>
        <dbReference type="ARBA" id="ARBA00006375"/>
    </source>
</evidence>
<accession>A0ABR1ZUH8</accession>
<protein>
    <recommendedName>
        <fullName evidence="13">Peroxisomal adenine nucleotide carrier 1</fullName>
    </recommendedName>
</protein>
<feature type="repeat" description="Solcar" evidence="9">
    <location>
        <begin position="202"/>
        <end position="297"/>
    </location>
</feature>
<dbReference type="Gene3D" id="1.50.40.10">
    <property type="entry name" value="Mitochondrial carrier domain"/>
    <property type="match status" value="1"/>
</dbReference>
<evidence type="ECO:0000256" key="1">
    <source>
        <dbReference type="ARBA" id="ARBA00004585"/>
    </source>
</evidence>
<gene>
    <name evidence="11" type="ORF">V6N12_057820</name>
</gene>
<evidence type="ECO:0000256" key="6">
    <source>
        <dbReference type="ARBA" id="ARBA00022989"/>
    </source>
</evidence>
<dbReference type="Proteomes" id="UP001472677">
    <property type="component" value="Unassembled WGS sequence"/>
</dbReference>
<dbReference type="PANTHER" id="PTHR46650:SF4">
    <property type="entry name" value="PEROXISOMAL ADENINE NUCLEOTIDE CARRIER 1"/>
    <property type="match status" value="1"/>
</dbReference>
<comment type="caution">
    <text evidence="11">The sequence shown here is derived from an EMBL/GenBank/DDBJ whole genome shotgun (WGS) entry which is preliminary data.</text>
</comment>
<evidence type="ECO:0000313" key="12">
    <source>
        <dbReference type="Proteomes" id="UP001472677"/>
    </source>
</evidence>
<dbReference type="EMBL" id="JBBPBM010001434">
    <property type="protein sequence ID" value="KAK8484263.1"/>
    <property type="molecule type" value="Genomic_DNA"/>
</dbReference>
<sequence>MGVDLESISEATSGAIGSLLSTTILYPLDTCKTKYQAEVQAHGQRKYRNLSDVLWEAVSNRQVLSLYQGLGTKNLQSFIAQFVYFYGYSYFKRLYLEKSGFKSIGTKSNLILAAAAGACTAIVTQPLDTAASRMQTSAFGKSKGLWKTLTEGTLSDAFDGLGISLLLTSNPAIQYTVFDQLKQRLLEQKSKKADHGSSPVVLSAFTAFLLGAISKSIATIITYPAIRCKVMIQAAEPDDDKIKRPRPKSGKTVPGIVSVIWKSEGILGFFKGLDAQITKTVLSSALLLMIKEKITATTWVLILAIRRSLLLTKEKLCSEVKAGNMQATEWRAKGVDGVGAVDGAANSVPNAAIAQLGGDVTEFNGDAIGSSAGVIEEFPPLQSPKVKGMGKGRSRGLKNRFEALQGVDPEEEVRKPRAASSGVMTLLQEMKAKKTEKVKAKVPVLVDPGGIAPALA</sequence>